<dbReference type="EMBL" id="ADAS02000051">
    <property type="protein sequence ID" value="OAV93432.1"/>
    <property type="molecule type" value="Genomic_DNA"/>
</dbReference>
<evidence type="ECO:0000313" key="2">
    <source>
        <dbReference type="EMBL" id="OAV93432.1"/>
    </source>
</evidence>
<feature type="compositionally biased region" description="Polar residues" evidence="1">
    <location>
        <begin position="10"/>
        <end position="19"/>
    </location>
</feature>
<feature type="compositionally biased region" description="Basic and acidic residues" evidence="1">
    <location>
        <begin position="418"/>
        <end position="428"/>
    </location>
</feature>
<dbReference type="VEuPathDB" id="FungiDB:PTTG_27345"/>
<accession>A0A180GM50</accession>
<evidence type="ECO:0000256" key="1">
    <source>
        <dbReference type="SAM" id="MobiDB-lite"/>
    </source>
</evidence>
<dbReference type="OrthoDB" id="1607513at2759"/>
<gene>
    <name evidence="2" type="ORF">PTTG_27345</name>
</gene>
<dbReference type="InterPro" id="IPR012337">
    <property type="entry name" value="RNaseH-like_sf"/>
</dbReference>
<feature type="region of interest" description="Disordered" evidence="1">
    <location>
        <begin position="1"/>
        <end position="62"/>
    </location>
</feature>
<dbReference type="EnsemblFungi" id="PTTG_27345-t43_1">
    <property type="protein sequence ID" value="PTTG_27345-t43_1-p1"/>
    <property type="gene ID" value="PTTG_27345"/>
</dbReference>
<evidence type="ECO:0000313" key="4">
    <source>
        <dbReference type="Proteomes" id="UP000005240"/>
    </source>
</evidence>
<dbReference type="Proteomes" id="UP000005240">
    <property type="component" value="Unassembled WGS sequence"/>
</dbReference>
<keyword evidence="4" id="KW-1185">Reference proteome</keyword>
<organism evidence="2">
    <name type="scientific">Puccinia triticina (isolate 1-1 / race 1 (BBBD))</name>
    <name type="common">Brown leaf rust fungus</name>
    <dbReference type="NCBI Taxonomy" id="630390"/>
    <lineage>
        <taxon>Eukaryota</taxon>
        <taxon>Fungi</taxon>
        <taxon>Dikarya</taxon>
        <taxon>Basidiomycota</taxon>
        <taxon>Pucciniomycotina</taxon>
        <taxon>Pucciniomycetes</taxon>
        <taxon>Pucciniales</taxon>
        <taxon>Pucciniaceae</taxon>
        <taxon>Puccinia</taxon>
    </lineage>
</organism>
<proteinExistence type="predicted"/>
<dbReference type="GO" id="GO:0005634">
    <property type="term" value="C:nucleus"/>
    <property type="evidence" value="ECO:0007669"/>
    <property type="project" value="TreeGrafter"/>
</dbReference>
<feature type="compositionally biased region" description="Acidic residues" evidence="1">
    <location>
        <begin position="408"/>
        <end position="417"/>
    </location>
</feature>
<evidence type="ECO:0008006" key="5">
    <source>
        <dbReference type="Google" id="ProtNLM"/>
    </source>
</evidence>
<reference evidence="3 4" key="3">
    <citation type="journal article" date="2017" name="G3 (Bethesda)">
        <title>Comparative analysis highlights variable genome content of wheat rusts and divergence of the mating loci.</title>
        <authorList>
            <person name="Cuomo C.A."/>
            <person name="Bakkeren G."/>
            <person name="Khalil H.B."/>
            <person name="Panwar V."/>
            <person name="Joly D."/>
            <person name="Linning R."/>
            <person name="Sakthikumar S."/>
            <person name="Song X."/>
            <person name="Adiconis X."/>
            <person name="Fan L."/>
            <person name="Goldberg J.M."/>
            <person name="Levin J.Z."/>
            <person name="Young S."/>
            <person name="Zeng Q."/>
            <person name="Anikster Y."/>
            <person name="Bruce M."/>
            <person name="Wang M."/>
            <person name="Yin C."/>
            <person name="McCallum B."/>
            <person name="Szabo L.J."/>
            <person name="Hulbert S."/>
            <person name="Chen X."/>
            <person name="Fellers J.P."/>
        </authorList>
    </citation>
    <scope>NUCLEOTIDE SEQUENCE</scope>
    <source>
        <strain evidence="4">Isolate 1-1 / race 1 (BBBD)</strain>
        <strain evidence="3">isolate 1-1 / race 1 (BBBD)</strain>
    </source>
</reference>
<reference evidence="2" key="2">
    <citation type="submission" date="2016-05" db="EMBL/GenBank/DDBJ databases">
        <title>Comparative analysis highlights variable genome content of wheat rusts and divergence of the mating loci.</title>
        <authorList>
            <person name="Cuomo C.A."/>
            <person name="Bakkeren G."/>
            <person name="Szabo L."/>
            <person name="Khalil H."/>
            <person name="Joly D."/>
            <person name="Goldberg J."/>
            <person name="Young S."/>
            <person name="Zeng Q."/>
            <person name="Fellers J."/>
        </authorList>
    </citation>
    <scope>NUCLEOTIDE SEQUENCE [LARGE SCALE GENOMIC DNA]</scope>
    <source>
        <strain evidence="2">1-1 BBBD Race 1</strain>
    </source>
</reference>
<reference evidence="2" key="1">
    <citation type="submission" date="2009-11" db="EMBL/GenBank/DDBJ databases">
        <authorList>
            <consortium name="The Broad Institute Genome Sequencing Platform"/>
            <person name="Ward D."/>
            <person name="Feldgarden M."/>
            <person name="Earl A."/>
            <person name="Young S.K."/>
            <person name="Zeng Q."/>
            <person name="Koehrsen M."/>
            <person name="Alvarado L."/>
            <person name="Berlin A."/>
            <person name="Bochicchio J."/>
            <person name="Borenstein D."/>
            <person name="Chapman S.B."/>
            <person name="Chen Z."/>
            <person name="Engels R."/>
            <person name="Freedman E."/>
            <person name="Gellesch M."/>
            <person name="Goldberg J."/>
            <person name="Griggs A."/>
            <person name="Gujja S."/>
            <person name="Heilman E."/>
            <person name="Heiman D."/>
            <person name="Hepburn T."/>
            <person name="Howarth C."/>
            <person name="Jen D."/>
            <person name="Larson L."/>
            <person name="Lewis B."/>
            <person name="Mehta T."/>
            <person name="Park D."/>
            <person name="Pearson M."/>
            <person name="Roberts A."/>
            <person name="Saif S."/>
            <person name="Shea T."/>
            <person name="Shenoy N."/>
            <person name="Sisk P."/>
            <person name="Stolte C."/>
            <person name="Sykes S."/>
            <person name="Thomson T."/>
            <person name="Walk T."/>
            <person name="White J."/>
            <person name="Yandava C."/>
            <person name="Izard J."/>
            <person name="Baranova O.V."/>
            <person name="Blanton J.M."/>
            <person name="Tanner A.C."/>
            <person name="Dewhirst F.E."/>
            <person name="Haas B."/>
            <person name="Nusbaum C."/>
            <person name="Birren B."/>
        </authorList>
    </citation>
    <scope>NUCLEOTIDE SEQUENCE [LARGE SCALE GENOMIC DNA]</scope>
    <source>
        <strain evidence="2">1-1 BBBD Race 1</strain>
    </source>
</reference>
<feature type="compositionally biased region" description="Polar residues" evidence="1">
    <location>
        <begin position="52"/>
        <end position="62"/>
    </location>
</feature>
<name>A0A180GM50_PUCT1</name>
<protein>
    <recommendedName>
        <fullName evidence="5">DUF659 domain-containing protein</fullName>
    </recommendedName>
</protein>
<dbReference type="SUPFAM" id="SSF53098">
    <property type="entry name" value="Ribonuclease H-like"/>
    <property type="match status" value="1"/>
</dbReference>
<dbReference type="AlphaFoldDB" id="A0A180GM50"/>
<dbReference type="PANTHER" id="PTHR46169">
    <property type="entry name" value="DNA REPLICATION-RELATED ELEMENT FACTOR, ISOFORM A"/>
    <property type="match status" value="1"/>
</dbReference>
<evidence type="ECO:0000313" key="3">
    <source>
        <dbReference type="EnsemblFungi" id="PTTG_27345-t43_1-p1"/>
    </source>
</evidence>
<dbReference type="InterPro" id="IPR052717">
    <property type="entry name" value="Vacuolar_transposase_reg"/>
</dbReference>
<reference evidence="3" key="4">
    <citation type="submission" date="2025-05" db="UniProtKB">
        <authorList>
            <consortium name="EnsemblFungi"/>
        </authorList>
    </citation>
    <scope>IDENTIFICATION</scope>
    <source>
        <strain evidence="3">isolate 1-1 / race 1 (BBBD)</strain>
    </source>
</reference>
<feature type="region of interest" description="Disordered" evidence="1">
    <location>
        <begin position="402"/>
        <end position="436"/>
    </location>
</feature>
<dbReference type="PANTHER" id="PTHR46169:SF15">
    <property type="entry name" value="INNER CENTROMERE PROTEIN A-LIKE ISOFORM X1-RELATED"/>
    <property type="match status" value="1"/>
</dbReference>
<dbReference type="GO" id="GO:0006357">
    <property type="term" value="P:regulation of transcription by RNA polymerase II"/>
    <property type="evidence" value="ECO:0007669"/>
    <property type="project" value="TreeGrafter"/>
</dbReference>
<sequence length="634" mass="71381">MGSTRKQHKSSGATKSASSPHPQPPNLTQTPNTTRTNPTESESLGEIEDAISTPNRTQPLSGTTYDARKAQKVAANALSSTYKSYLPPKLSDKRDKQGRCMIRYCCRLCGICINCPTSDSSCSNLNKHASICFCKLKESNSNQSLVDVGIKGTGYIDSQEVNQLCAVWCSEAARPFSALVEASHKSILHPTVIKFLPARRAVSTDIQMIYLAIQQNYKAVLNAHQGALYLGVDALQSPNGFDILGAVIYRLVEDNSLDPKLEAMPLATKGSYVTLRYPRNFDFIWLAESHTEEHLARAVTLVVEKFGIQDKICGIVSNNTSNNKLMVNKLKKQKWVRFRGEPQWIRCFAHVLNLIARGILQPFGTQKNSKAAKEKKTVDQDDSDGLCSEGEDLEEYVPQLTQDGAESSSDDEDDESKDEVVEQNKDDDALSLSLDDIDNASDEKEFDTYTTAGCKQTLAQFCAIAKKLRYSPNSRIEFMQLCRKKGCKTPHQTRCPNQMELDHLPTHQHHLLQGCYLIQYFHSSNEWQCHKRHGIEQKFYLEQSDFNLACDMVEILNSFYKITKQISIYGSARISNIVVFIDQITEHLSTAISAYYSITGCSPLYWIAIVLHPPFRDEYFKLFNWEPEWISEAI</sequence>
<feature type="compositionally biased region" description="Low complexity" evidence="1">
    <location>
        <begin position="26"/>
        <end position="39"/>
    </location>
</feature>